<dbReference type="PANTHER" id="PTHR12455:SF0">
    <property type="entry name" value="NUCLEOLAR COMPLEX PROTEIN 4 HOMOLOG"/>
    <property type="match status" value="1"/>
</dbReference>
<dbReference type="Proteomes" id="UP001165090">
    <property type="component" value="Unassembled WGS sequence"/>
</dbReference>
<evidence type="ECO:0000256" key="1">
    <source>
        <dbReference type="ARBA" id="ARBA00007797"/>
    </source>
</evidence>
<keyword evidence="5" id="KW-1185">Reference proteome</keyword>
<dbReference type="InterPro" id="IPR005612">
    <property type="entry name" value="CCAAT-binding_factor"/>
</dbReference>
<evidence type="ECO:0000259" key="3">
    <source>
        <dbReference type="Pfam" id="PF03914"/>
    </source>
</evidence>
<feature type="compositionally biased region" description="Basic and acidic residues" evidence="2">
    <location>
        <begin position="325"/>
        <end position="339"/>
    </location>
</feature>
<accession>A0ABQ5RSZ5</accession>
<feature type="region of interest" description="Disordered" evidence="2">
    <location>
        <begin position="313"/>
        <end position="351"/>
    </location>
</feature>
<evidence type="ECO:0000256" key="2">
    <source>
        <dbReference type="SAM" id="MobiDB-lite"/>
    </source>
</evidence>
<evidence type="ECO:0000313" key="4">
    <source>
        <dbReference type="EMBL" id="GLI60358.1"/>
    </source>
</evidence>
<protein>
    <recommendedName>
        <fullName evidence="3">CCAAT-binding factor domain-containing protein</fullName>
    </recommendedName>
</protein>
<evidence type="ECO:0000313" key="5">
    <source>
        <dbReference type="Proteomes" id="UP001165090"/>
    </source>
</evidence>
<feature type="compositionally biased region" description="Low complexity" evidence="2">
    <location>
        <begin position="340"/>
        <end position="350"/>
    </location>
</feature>
<name>A0ABQ5RSZ5_9CHLO</name>
<feature type="region of interest" description="Disordered" evidence="2">
    <location>
        <begin position="225"/>
        <end position="245"/>
    </location>
</feature>
<comment type="similarity">
    <text evidence="1">Belongs to the CBF/MAK21 family.</text>
</comment>
<reference evidence="4 5" key="1">
    <citation type="journal article" date="2023" name="IScience">
        <title>Expanded male sex-determining region conserved during the evolution of homothallism in the green alga Volvox.</title>
        <authorList>
            <person name="Yamamoto K."/>
            <person name="Matsuzaki R."/>
            <person name="Mahakham W."/>
            <person name="Heman W."/>
            <person name="Sekimoto H."/>
            <person name="Kawachi M."/>
            <person name="Minakuchi Y."/>
            <person name="Toyoda A."/>
            <person name="Nozaki H."/>
        </authorList>
    </citation>
    <scope>NUCLEOTIDE SEQUENCE [LARGE SCALE GENOMIC DNA]</scope>
    <source>
        <strain evidence="4 5">NIES-4468</strain>
    </source>
</reference>
<feature type="region of interest" description="Disordered" evidence="2">
    <location>
        <begin position="523"/>
        <end position="563"/>
    </location>
</feature>
<dbReference type="PANTHER" id="PTHR12455">
    <property type="entry name" value="NUCLEOLAR COMPLEX PROTEIN 4"/>
    <property type="match status" value="1"/>
</dbReference>
<gene>
    <name evidence="4" type="ORF">VaNZ11_002482</name>
</gene>
<sequence length="683" mass="73100">MSELGVVDSLVSELLAGGRTKANNAAKLLVFMSTCKQEAALKAAIQGLKHFFVAAGQDGLLTPYSTGIRLAKRQKIAPASDGAQETAGDGTVTQDDAEAQYLEWLSRQYVSFINQLLFLVTGVRQTAAAGGTGTAPPPLPQRSAGVQVVASAALMECVRSELGPGMFSGSLYDRLLSGVLLSPGVRPEVFALLFTKYLQLADVRFFTLATVKAVASRFSSSAGAQTAASASEAGKEDEEDEVAGATRAAAAALADAANANSSSSGTAVSLPDLVRNMYDVLCHVTETLPTDTQEWSTWCGAAEVNLVTAAADKSESARLRRKRKEREEREKQQQQKQHQDQGSQQQPLQRKVQWANPITQRRLYGDAWLALLALPLPVDVLRKALVRLPSAVIPYMMSPQLLADFLTHCLNRGGLTGMLALNGLFLLVTRHGLEYPEFFAGLYQLLVPEAFVARARAQFFRLADVFLSSSLVPAYTVAAFVKRFARLALGASPAGAMIAIAFIHNLLRRHPALNVMLHKPNPSSVPSGNGAAASATLATRPSRELAKPVPSLSGPGVDPYDEMEADPAKSRAVESSLWEVEALRNHYCPQVSTFCAVLDKDLTDRTKTAEVNLEDLLGGGKGNGQQQGGAGSYSALIQGELARKLRKVPVAFYPQPPTALFPTTLAADDMAGTHFKQERPAKA</sequence>
<feature type="domain" description="CCAAT-binding factor" evidence="3">
    <location>
        <begin position="418"/>
        <end position="594"/>
    </location>
</feature>
<dbReference type="EMBL" id="BSDZ01000008">
    <property type="protein sequence ID" value="GLI60358.1"/>
    <property type="molecule type" value="Genomic_DNA"/>
</dbReference>
<comment type="caution">
    <text evidence="4">The sequence shown here is derived from an EMBL/GenBank/DDBJ whole genome shotgun (WGS) entry which is preliminary data.</text>
</comment>
<organism evidence="4 5">
    <name type="scientific">Volvox africanus</name>
    <dbReference type="NCBI Taxonomy" id="51714"/>
    <lineage>
        <taxon>Eukaryota</taxon>
        <taxon>Viridiplantae</taxon>
        <taxon>Chlorophyta</taxon>
        <taxon>core chlorophytes</taxon>
        <taxon>Chlorophyceae</taxon>
        <taxon>CS clade</taxon>
        <taxon>Chlamydomonadales</taxon>
        <taxon>Volvocaceae</taxon>
        <taxon>Volvox</taxon>
    </lineage>
</organism>
<dbReference type="Pfam" id="PF03914">
    <property type="entry name" value="CBF"/>
    <property type="match status" value="1"/>
</dbReference>
<proteinExistence type="inferred from homology"/>
<dbReference type="InterPro" id="IPR027193">
    <property type="entry name" value="Noc4"/>
</dbReference>